<dbReference type="AlphaFoldDB" id="A0A8H4VVL5"/>
<evidence type="ECO:0000256" key="1">
    <source>
        <dbReference type="SAM" id="SignalP"/>
    </source>
</evidence>
<dbReference type="Proteomes" id="UP000521872">
    <property type="component" value="Unassembled WGS sequence"/>
</dbReference>
<name>A0A8H4VVL5_9AGAR</name>
<sequence length="114" mass="12453">MQFTYLVTLTTLLFTGLVAAVPGAVSMREPSADLEELLLERGTNHCANIAKVKRPARYAKEGCTPERSKGWASSHNCANEGGKAYLCVQGGQSFCLTSKSQMKSMKYENGECFH</sequence>
<gene>
    <name evidence="2" type="ORF">D9613_012612</name>
</gene>
<keyword evidence="3" id="KW-1185">Reference proteome</keyword>
<organism evidence="2 3">
    <name type="scientific">Agrocybe pediades</name>
    <dbReference type="NCBI Taxonomy" id="84607"/>
    <lineage>
        <taxon>Eukaryota</taxon>
        <taxon>Fungi</taxon>
        <taxon>Dikarya</taxon>
        <taxon>Basidiomycota</taxon>
        <taxon>Agaricomycotina</taxon>
        <taxon>Agaricomycetes</taxon>
        <taxon>Agaricomycetidae</taxon>
        <taxon>Agaricales</taxon>
        <taxon>Agaricineae</taxon>
        <taxon>Strophariaceae</taxon>
        <taxon>Agrocybe</taxon>
    </lineage>
</organism>
<feature type="chain" id="PRO_5034603753" evidence="1">
    <location>
        <begin position="21"/>
        <end position="114"/>
    </location>
</feature>
<accession>A0A8H4VVL5</accession>
<comment type="caution">
    <text evidence="2">The sequence shown here is derived from an EMBL/GenBank/DDBJ whole genome shotgun (WGS) entry which is preliminary data.</text>
</comment>
<protein>
    <submittedName>
        <fullName evidence="2">Uncharacterized protein</fullName>
    </submittedName>
</protein>
<keyword evidence="1" id="KW-0732">Signal</keyword>
<feature type="signal peptide" evidence="1">
    <location>
        <begin position="1"/>
        <end position="20"/>
    </location>
</feature>
<proteinExistence type="predicted"/>
<dbReference type="EMBL" id="JAACJL010000006">
    <property type="protein sequence ID" value="KAF4621584.1"/>
    <property type="molecule type" value="Genomic_DNA"/>
</dbReference>
<evidence type="ECO:0000313" key="2">
    <source>
        <dbReference type="EMBL" id="KAF4621584.1"/>
    </source>
</evidence>
<reference evidence="2 3" key="1">
    <citation type="submission" date="2019-12" db="EMBL/GenBank/DDBJ databases">
        <authorList>
            <person name="Floudas D."/>
            <person name="Bentzer J."/>
            <person name="Ahren D."/>
            <person name="Johansson T."/>
            <person name="Persson P."/>
            <person name="Tunlid A."/>
        </authorList>
    </citation>
    <scope>NUCLEOTIDE SEQUENCE [LARGE SCALE GENOMIC DNA]</scope>
    <source>
        <strain evidence="2 3">CBS 102.39</strain>
    </source>
</reference>
<evidence type="ECO:0000313" key="3">
    <source>
        <dbReference type="Proteomes" id="UP000521872"/>
    </source>
</evidence>